<name>A0A4Y3VMN9_9ACTN</name>
<evidence type="ECO:0000313" key="3">
    <source>
        <dbReference type="Proteomes" id="UP000317881"/>
    </source>
</evidence>
<keyword evidence="1" id="KW-0472">Membrane</keyword>
<proteinExistence type="predicted"/>
<accession>A0A4Y3VMN9</accession>
<feature type="transmembrane region" description="Helical" evidence="1">
    <location>
        <begin position="28"/>
        <end position="46"/>
    </location>
</feature>
<gene>
    <name evidence="2" type="ORF">SSP24_58390</name>
</gene>
<protein>
    <submittedName>
        <fullName evidence="2">Uncharacterized protein</fullName>
    </submittedName>
</protein>
<keyword evidence="3" id="KW-1185">Reference proteome</keyword>
<dbReference type="EMBL" id="BJND01000047">
    <property type="protein sequence ID" value="GEC08184.1"/>
    <property type="molecule type" value="Genomic_DNA"/>
</dbReference>
<evidence type="ECO:0000313" key="2">
    <source>
        <dbReference type="EMBL" id="GEC08184.1"/>
    </source>
</evidence>
<reference evidence="2 3" key="1">
    <citation type="submission" date="2019-06" db="EMBL/GenBank/DDBJ databases">
        <title>Whole genome shotgun sequence of Streptomyces spinoverrucosus NBRC 14228.</title>
        <authorList>
            <person name="Hosoyama A."/>
            <person name="Uohara A."/>
            <person name="Ohji S."/>
            <person name="Ichikawa N."/>
        </authorList>
    </citation>
    <scope>NUCLEOTIDE SEQUENCE [LARGE SCALE GENOMIC DNA]</scope>
    <source>
        <strain evidence="2 3">NBRC 14228</strain>
    </source>
</reference>
<evidence type="ECO:0000256" key="1">
    <source>
        <dbReference type="SAM" id="Phobius"/>
    </source>
</evidence>
<sequence length="60" mass="6211">MWVSALGLLPALLLAVGGVQEYRAGGSVLWAAAGVGLVLVAVWVLVRDVRALRAARDGAR</sequence>
<keyword evidence="1" id="KW-1133">Transmembrane helix</keyword>
<organism evidence="2 3">
    <name type="scientific">Streptomyces spinoverrucosus</name>
    <dbReference type="NCBI Taxonomy" id="284043"/>
    <lineage>
        <taxon>Bacteria</taxon>
        <taxon>Bacillati</taxon>
        <taxon>Actinomycetota</taxon>
        <taxon>Actinomycetes</taxon>
        <taxon>Kitasatosporales</taxon>
        <taxon>Streptomycetaceae</taxon>
        <taxon>Streptomyces</taxon>
    </lineage>
</organism>
<keyword evidence="1" id="KW-0812">Transmembrane</keyword>
<dbReference type="AlphaFoldDB" id="A0A4Y3VMN9"/>
<dbReference type="Proteomes" id="UP000317881">
    <property type="component" value="Unassembled WGS sequence"/>
</dbReference>
<comment type="caution">
    <text evidence="2">The sequence shown here is derived from an EMBL/GenBank/DDBJ whole genome shotgun (WGS) entry which is preliminary data.</text>
</comment>